<gene>
    <name evidence="14" type="ORF">SAMD00020551_1835</name>
</gene>
<dbReference type="Pfam" id="PF00378">
    <property type="entry name" value="ECH_1"/>
    <property type="match status" value="1"/>
</dbReference>
<keyword evidence="3" id="KW-0963">Cytoplasm</keyword>
<evidence type="ECO:0000256" key="7">
    <source>
        <dbReference type="ARBA" id="ARBA00038883"/>
    </source>
</evidence>
<protein>
    <recommendedName>
        <fullName evidence="8">Ethylmalonyl-CoA decarboxylase</fullName>
        <ecNumber evidence="7">4.1.1.94</ecNumber>
    </recommendedName>
    <alternativeName>
        <fullName evidence="10">Enoyl-CoA hydratase domain-containing protein 1</fullName>
    </alternativeName>
    <alternativeName>
        <fullName evidence="9">Methylmalonyl-CoA decarboxylase</fullName>
    </alternativeName>
</protein>
<comment type="catalytic activity">
    <reaction evidence="11">
        <text>(S)-methylmalonyl-CoA + H(+) = propanoyl-CoA + CO2</text>
        <dbReference type="Rhea" id="RHEA:61340"/>
        <dbReference type="ChEBI" id="CHEBI:15378"/>
        <dbReference type="ChEBI" id="CHEBI:16526"/>
        <dbReference type="ChEBI" id="CHEBI:57327"/>
        <dbReference type="ChEBI" id="CHEBI:57392"/>
        <dbReference type="EC" id="4.1.1.94"/>
    </reaction>
    <physiologicalReaction direction="left-to-right" evidence="11">
        <dbReference type="Rhea" id="RHEA:61341"/>
    </physiologicalReaction>
</comment>
<dbReference type="PANTHER" id="PTHR11941">
    <property type="entry name" value="ENOYL-COA HYDRATASE-RELATED"/>
    <property type="match status" value="1"/>
</dbReference>
<evidence type="ECO:0000256" key="4">
    <source>
        <dbReference type="ARBA" id="ARBA00023239"/>
    </source>
</evidence>
<proteinExistence type="inferred from homology"/>
<dbReference type="RefSeq" id="WP_041965519.1">
    <property type="nucleotide sequence ID" value="NZ_BASE01000040.1"/>
</dbReference>
<comment type="caution">
    <text evidence="14">The sequence shown here is derived from an EMBL/GenBank/DDBJ whole genome shotgun (WGS) entry which is preliminary data.</text>
</comment>
<dbReference type="GO" id="GO:0006635">
    <property type="term" value="P:fatty acid beta-oxidation"/>
    <property type="evidence" value="ECO:0007669"/>
    <property type="project" value="TreeGrafter"/>
</dbReference>
<evidence type="ECO:0000313" key="15">
    <source>
        <dbReference type="Proteomes" id="UP000031014"/>
    </source>
</evidence>
<dbReference type="CDD" id="cd06558">
    <property type="entry name" value="crotonase-like"/>
    <property type="match status" value="1"/>
</dbReference>
<dbReference type="GO" id="GO:0004492">
    <property type="term" value="F:methyl/ethyl malonyl-CoA decarboxylase activity"/>
    <property type="evidence" value="ECO:0007669"/>
    <property type="project" value="UniProtKB-EC"/>
</dbReference>
<accession>A0A0A8X333</accession>
<evidence type="ECO:0000256" key="8">
    <source>
        <dbReference type="ARBA" id="ARBA00039903"/>
    </source>
</evidence>
<dbReference type="Proteomes" id="UP000031014">
    <property type="component" value="Unassembled WGS sequence"/>
</dbReference>
<comment type="similarity">
    <text evidence="2 13">Belongs to the enoyl-CoA hydratase/isomerase family.</text>
</comment>
<sequence>MDPYIISKEKNGVLLFTINRPDRRNAINYEVMSGLEKAIDMAAGNDIKVFAITGAGDQAFCSGGDLSAFHSLKTETQAYGMLSRMAGILYKLLVLPKPTIAILNGSAVGGGCEIASACDFRIGREGMKAGFVQGNLAITTGWGGGSILLEKLPQNIAMKMLLDAKIHTAEELRDFGFIHQIYKDDPIDACLSFMSGSLDKETTVLEAYKTMLNKKWKLLSMRERMEEEAARCAVLWEDDAHHKKVDEFMNKKNKNN</sequence>
<evidence type="ECO:0000313" key="14">
    <source>
        <dbReference type="EMBL" id="GAM13689.1"/>
    </source>
</evidence>
<comment type="catalytic activity">
    <reaction evidence="5">
        <text>(2S)-ethylmalonyl-CoA + H(+) = butanoyl-CoA + CO2</text>
        <dbReference type="Rhea" id="RHEA:32131"/>
        <dbReference type="ChEBI" id="CHEBI:15378"/>
        <dbReference type="ChEBI" id="CHEBI:16526"/>
        <dbReference type="ChEBI" id="CHEBI:57371"/>
        <dbReference type="ChEBI" id="CHEBI:60909"/>
        <dbReference type="EC" id="4.1.1.94"/>
    </reaction>
    <physiologicalReaction direction="left-to-right" evidence="5">
        <dbReference type="Rhea" id="RHEA:32132"/>
    </physiologicalReaction>
</comment>
<evidence type="ECO:0000256" key="2">
    <source>
        <dbReference type="ARBA" id="ARBA00005254"/>
    </source>
</evidence>
<dbReference type="GO" id="GO:0005829">
    <property type="term" value="C:cytosol"/>
    <property type="evidence" value="ECO:0007669"/>
    <property type="project" value="UniProtKB-SubCell"/>
</dbReference>
<reference evidence="14 15" key="1">
    <citation type="submission" date="2013-06" db="EMBL/GenBank/DDBJ databases">
        <title>Whole genome shotgun sequence of Bacillus selenatarsenatis SF-1.</title>
        <authorList>
            <person name="Kuroda M."/>
            <person name="Sei K."/>
            <person name="Yamashita M."/>
            <person name="Ike M."/>
        </authorList>
    </citation>
    <scope>NUCLEOTIDE SEQUENCE [LARGE SCALE GENOMIC DNA]</scope>
    <source>
        <strain evidence="14 15">SF-1</strain>
    </source>
</reference>
<keyword evidence="4 14" id="KW-0456">Lyase</keyword>
<dbReference type="AlphaFoldDB" id="A0A0A8X333"/>
<organism evidence="14 15">
    <name type="scientific">Mesobacillus selenatarsenatis (strain DSM 18680 / JCM 14380 / FERM P-15431 / SF-1)</name>
    <dbReference type="NCBI Taxonomy" id="1321606"/>
    <lineage>
        <taxon>Bacteria</taxon>
        <taxon>Bacillati</taxon>
        <taxon>Bacillota</taxon>
        <taxon>Bacilli</taxon>
        <taxon>Bacillales</taxon>
        <taxon>Bacillaceae</taxon>
        <taxon>Mesobacillus</taxon>
    </lineage>
</organism>
<dbReference type="SUPFAM" id="SSF52096">
    <property type="entry name" value="ClpP/crotonase"/>
    <property type="match status" value="1"/>
</dbReference>
<evidence type="ECO:0000256" key="11">
    <source>
        <dbReference type="ARBA" id="ARBA00047446"/>
    </source>
</evidence>
<evidence type="ECO:0000256" key="1">
    <source>
        <dbReference type="ARBA" id="ARBA00004514"/>
    </source>
</evidence>
<dbReference type="Gene3D" id="3.90.226.10">
    <property type="entry name" value="2-enoyl-CoA Hydratase, Chain A, domain 1"/>
    <property type="match status" value="1"/>
</dbReference>
<comment type="catalytic activity">
    <reaction evidence="6">
        <text>(2R)-ethylmalonyl-CoA + H(+) = butanoyl-CoA + CO2</text>
        <dbReference type="Rhea" id="RHEA:59540"/>
        <dbReference type="ChEBI" id="CHEBI:15378"/>
        <dbReference type="ChEBI" id="CHEBI:16526"/>
        <dbReference type="ChEBI" id="CHEBI:57371"/>
        <dbReference type="ChEBI" id="CHEBI:85316"/>
        <dbReference type="EC" id="4.1.1.94"/>
    </reaction>
    <physiologicalReaction direction="left-to-right" evidence="6">
        <dbReference type="Rhea" id="RHEA:59541"/>
    </physiologicalReaction>
</comment>
<dbReference type="InterPro" id="IPR001753">
    <property type="entry name" value="Enoyl-CoA_hydra/iso"/>
</dbReference>
<keyword evidence="15" id="KW-1185">Reference proteome</keyword>
<comment type="subcellular location">
    <subcellularLocation>
        <location evidence="1">Cytoplasm</location>
        <location evidence="1">Cytosol</location>
    </subcellularLocation>
</comment>
<dbReference type="PANTHER" id="PTHR11941:SF27">
    <property type="entry name" value="ETHYLMALONYL-COA DECARBOXYLASE"/>
    <property type="match status" value="1"/>
</dbReference>
<dbReference type="EC" id="4.1.1.94" evidence="7"/>
<evidence type="ECO:0000256" key="10">
    <source>
        <dbReference type="ARBA" id="ARBA00042182"/>
    </source>
</evidence>
<evidence type="ECO:0000256" key="6">
    <source>
        <dbReference type="ARBA" id="ARBA00036541"/>
    </source>
</evidence>
<dbReference type="OrthoDB" id="9775794at2"/>
<dbReference type="STRING" id="1321606.SAMD00020551_1835"/>
<name>A0A0A8X333_MESS1</name>
<evidence type="ECO:0000256" key="5">
    <source>
        <dbReference type="ARBA" id="ARBA00036343"/>
    </source>
</evidence>
<comment type="function">
    <text evidence="12">Decarboxylates ethylmalonyl-CoA, a potentially toxic metabolite, to form butyryl-CoA, suggesting it might be involved in metabolite proofreading. Acts preferentially on (S)-ethylmalonyl-CoA but also has some activity on the (R)-isomer. Also has methylmalonyl-CoA decarboxylase activity at lower level.</text>
</comment>
<evidence type="ECO:0000256" key="3">
    <source>
        <dbReference type="ARBA" id="ARBA00022490"/>
    </source>
</evidence>
<dbReference type="EMBL" id="BASE01000040">
    <property type="protein sequence ID" value="GAM13689.1"/>
    <property type="molecule type" value="Genomic_DNA"/>
</dbReference>
<dbReference type="InterPro" id="IPR029045">
    <property type="entry name" value="ClpP/crotonase-like_dom_sf"/>
</dbReference>
<dbReference type="PROSITE" id="PS00166">
    <property type="entry name" value="ENOYL_COA_HYDRATASE"/>
    <property type="match status" value="1"/>
</dbReference>
<evidence type="ECO:0000256" key="9">
    <source>
        <dbReference type="ARBA" id="ARBA00042052"/>
    </source>
</evidence>
<dbReference type="InterPro" id="IPR018376">
    <property type="entry name" value="Enoyl-CoA_hyd/isom_CS"/>
</dbReference>
<evidence type="ECO:0000256" key="12">
    <source>
        <dbReference type="ARBA" id="ARBA00056546"/>
    </source>
</evidence>
<evidence type="ECO:0000256" key="13">
    <source>
        <dbReference type="RuleBase" id="RU003707"/>
    </source>
</evidence>